<accession>A0AA41FJU8</accession>
<proteinExistence type="predicted"/>
<dbReference type="Proteomes" id="UP000708338">
    <property type="component" value="Unassembled WGS sequence"/>
</dbReference>
<gene>
    <name evidence="1" type="ORF">GPL26_25125</name>
</gene>
<evidence type="ECO:0000313" key="2">
    <source>
        <dbReference type="Proteomes" id="UP000708338"/>
    </source>
</evidence>
<reference evidence="1" key="1">
    <citation type="journal article" date="2021" name="Gut Microbes">
        <title>A synthetic consortium of 100 gut commensals modulates the composition and function in a colon model of the microbiome of elderly subjects.</title>
        <authorList>
            <person name="Perez M."/>
            <person name="Ntemiri A."/>
            <person name="Tan H."/>
            <person name="Harris H.M.B."/>
            <person name="Roager H.M."/>
            <person name="Ribiere C."/>
            <person name="O'Toole P.W."/>
        </authorList>
    </citation>
    <scope>NUCLEOTIDE SEQUENCE</scope>
    <source>
        <strain evidence="1">MCC335</strain>
    </source>
</reference>
<dbReference type="AlphaFoldDB" id="A0AA41FJU8"/>
<name>A0AA41FJU8_9FIRM</name>
<sequence>MPIYEIRKEKRLYPNGTQTPPRELQLSGGFNIIWEKDTKAASFFLYMQDNPGQHLTVLAFIMTANQYSENWKPDLTEW</sequence>
<dbReference type="EMBL" id="WQPS01000100">
    <property type="protein sequence ID" value="MBT9812865.1"/>
    <property type="molecule type" value="Genomic_DNA"/>
</dbReference>
<protein>
    <submittedName>
        <fullName evidence="1">Uncharacterized protein</fullName>
    </submittedName>
</protein>
<evidence type="ECO:0000313" key="1">
    <source>
        <dbReference type="EMBL" id="MBT9812865.1"/>
    </source>
</evidence>
<comment type="caution">
    <text evidence="1">The sequence shown here is derived from an EMBL/GenBank/DDBJ whole genome shotgun (WGS) entry which is preliminary data.</text>
</comment>
<organism evidence="1 2">
    <name type="scientific">Enterocloster citroniae</name>
    <dbReference type="NCBI Taxonomy" id="358743"/>
    <lineage>
        <taxon>Bacteria</taxon>
        <taxon>Bacillati</taxon>
        <taxon>Bacillota</taxon>
        <taxon>Clostridia</taxon>
        <taxon>Lachnospirales</taxon>
        <taxon>Lachnospiraceae</taxon>
        <taxon>Enterocloster</taxon>
    </lineage>
</organism>
<dbReference type="RefSeq" id="WP_117452121.1">
    <property type="nucleotide sequence ID" value="NZ_CABJDD010000023.1"/>
</dbReference>